<dbReference type="InterPro" id="IPR002083">
    <property type="entry name" value="MATH/TRAF_dom"/>
</dbReference>
<keyword evidence="4" id="KW-1185">Reference proteome</keyword>
<keyword evidence="1" id="KW-1133">Transmembrane helix</keyword>
<evidence type="ECO:0000259" key="2">
    <source>
        <dbReference type="PROSITE" id="PS50144"/>
    </source>
</evidence>
<dbReference type="EMBL" id="JAPFFJ010000004">
    <property type="protein sequence ID" value="KAJ6429567.1"/>
    <property type="molecule type" value="Genomic_DNA"/>
</dbReference>
<gene>
    <name evidence="3" type="ORF">OIU84_021047</name>
</gene>
<proteinExistence type="predicted"/>
<dbReference type="PANTHER" id="PTHR46162">
    <property type="entry name" value="TRAF-LIKE FAMILY PROTEIN"/>
    <property type="match status" value="1"/>
</dbReference>
<dbReference type="SMART" id="SM00061">
    <property type="entry name" value="MATH"/>
    <property type="match status" value="2"/>
</dbReference>
<dbReference type="PROSITE" id="PS50144">
    <property type="entry name" value="MATH"/>
    <property type="match status" value="2"/>
</dbReference>
<dbReference type="AlphaFoldDB" id="A0AAD6PGL0"/>
<keyword evidence="1" id="KW-0812">Transmembrane</keyword>
<dbReference type="GO" id="GO:0043248">
    <property type="term" value="P:proteasome assembly"/>
    <property type="evidence" value="ECO:0007669"/>
    <property type="project" value="InterPro"/>
</dbReference>
<feature type="non-terminal residue" evidence="3">
    <location>
        <position position="1"/>
    </location>
</feature>
<keyword evidence="1" id="KW-0472">Membrane</keyword>
<organism evidence="3 4">
    <name type="scientific">Salix udensis</name>
    <dbReference type="NCBI Taxonomy" id="889485"/>
    <lineage>
        <taxon>Eukaryota</taxon>
        <taxon>Viridiplantae</taxon>
        <taxon>Streptophyta</taxon>
        <taxon>Embryophyta</taxon>
        <taxon>Tracheophyta</taxon>
        <taxon>Spermatophyta</taxon>
        <taxon>Magnoliopsida</taxon>
        <taxon>eudicotyledons</taxon>
        <taxon>Gunneridae</taxon>
        <taxon>Pentapetalae</taxon>
        <taxon>rosids</taxon>
        <taxon>fabids</taxon>
        <taxon>Malpighiales</taxon>
        <taxon>Salicaceae</taxon>
        <taxon>Saliceae</taxon>
        <taxon>Salix</taxon>
    </lineage>
</organism>
<dbReference type="Gene3D" id="2.60.210.10">
    <property type="entry name" value="Apoptosis, Tumor Necrosis Factor Receptor Associated Protein 2, Chain A"/>
    <property type="match status" value="2"/>
</dbReference>
<feature type="domain" description="MATH" evidence="2">
    <location>
        <begin position="225"/>
        <end position="358"/>
    </location>
</feature>
<feature type="domain" description="MATH" evidence="2">
    <location>
        <begin position="380"/>
        <end position="509"/>
    </location>
</feature>
<comment type="caution">
    <text evidence="3">The sequence shown here is derived from an EMBL/GenBank/DDBJ whole genome shotgun (WGS) entry which is preliminary data.</text>
</comment>
<dbReference type="InterPro" id="IPR032157">
    <property type="entry name" value="PAC4"/>
</dbReference>
<dbReference type="SUPFAM" id="SSF49599">
    <property type="entry name" value="TRAF domain-like"/>
    <property type="match status" value="2"/>
</dbReference>
<reference evidence="3 4" key="1">
    <citation type="journal article" date="2023" name="Int. J. Mol. Sci.">
        <title>De Novo Assembly and Annotation of 11 Diverse Shrub Willow (Salix) Genomes Reveals Novel Gene Organization in Sex-Linked Regions.</title>
        <authorList>
            <person name="Hyden B."/>
            <person name="Feng K."/>
            <person name="Yates T.B."/>
            <person name="Jawdy S."/>
            <person name="Cereghino C."/>
            <person name="Smart L.B."/>
            <person name="Muchero W."/>
        </authorList>
    </citation>
    <scope>NUCLEOTIDE SEQUENCE [LARGE SCALE GENOMIC DNA]</scope>
    <source>
        <tissue evidence="3">Shoot tip</tissue>
    </source>
</reference>
<dbReference type="PANTHER" id="PTHR46162:SF2">
    <property type="entry name" value="ANKYRIN REPEAT-CONTAINING PROTEIN-RELATED"/>
    <property type="match status" value="1"/>
</dbReference>
<dbReference type="Pfam" id="PF16093">
    <property type="entry name" value="PAC4"/>
    <property type="match status" value="1"/>
</dbReference>
<dbReference type="InterPro" id="IPR008974">
    <property type="entry name" value="TRAF-like"/>
</dbReference>
<dbReference type="Proteomes" id="UP001162972">
    <property type="component" value="Chromosome 8"/>
</dbReference>
<evidence type="ECO:0000313" key="4">
    <source>
        <dbReference type="Proteomes" id="UP001162972"/>
    </source>
</evidence>
<evidence type="ECO:0000256" key="1">
    <source>
        <dbReference type="SAM" id="Phobius"/>
    </source>
</evidence>
<dbReference type="CDD" id="cd00121">
    <property type="entry name" value="MATH"/>
    <property type="match status" value="2"/>
</dbReference>
<name>A0AAD6PGL0_9ROSI</name>
<feature type="transmembrane region" description="Helical" evidence="1">
    <location>
        <begin position="527"/>
        <end position="547"/>
    </location>
</feature>
<sequence length="592" mass="66255">MAREDNSNSEALKTAMENLNVQQQPSSSSRNDAASGNGVEVTCFTEVVDDVTLHLQIIHLGKQIYAWIGCNSSKLGHLYAAASTRPNNTASVTCVLGGNSDNTGTGIARRLVLKTGLNIMLASNIPKNSPLLEANAEKKLVEKLIHLGSDYTSKSRRLPQCDENVVCSVFGNQNTIRSFPPRMYVVAQAYRCVQVLKDIVTAMTEADSKIYPPPGAVASISDASPVHYMVKIKLFSLLAKTDVEKYESGVFEAGGYKWNLVLYPSGNKSKNVKEHISLYLAMADTSSLPLGWEVHVIFRLFLLDQNKDSYLVIQAGKERRFHGLKLEWGFDEFIQRSTFNDSRYGFLVEDTGVLGAEVFVCRERSRGKGEVLSMTKQPATFKYTWKIENFLKLDEKRQESQIFKSTDKIRWKILLYPKGKDSRMGTHLSLYLALDLGTLPAGFRLYVDYTLRIVDQVKDRKLDLSAKAKHWFGASSSESGWTRYVSLDSIYQSNHAYVIQDICIIEAEYAWSHSSGSPLELAVTKRFAPPALLAFALYAMITVASLARFSPLVFDPRLGYMTRAINDFLHLTSHLLSHNKLFVCELCLEGIK</sequence>
<protein>
    <recommendedName>
        <fullName evidence="2">MATH domain-containing protein</fullName>
    </recommendedName>
</protein>
<accession>A0AAD6PGL0</accession>
<dbReference type="Pfam" id="PF22486">
    <property type="entry name" value="MATH_2"/>
    <property type="match status" value="2"/>
</dbReference>
<evidence type="ECO:0000313" key="3">
    <source>
        <dbReference type="EMBL" id="KAJ6429567.1"/>
    </source>
</evidence>